<proteinExistence type="predicted"/>
<protein>
    <submittedName>
        <fullName evidence="2">Uncharacterized protein</fullName>
    </submittedName>
</protein>
<sequence>MTDSDQPRDDGQQAGSAPMTPAEALADDHPLIRYQARQQQLLDSGERPLSDEAMTSPDLMRQLWQRNRDRIRAHRRLSAVRPRPGGRRS</sequence>
<feature type="compositionally biased region" description="Basic and acidic residues" evidence="1">
    <location>
        <begin position="1"/>
        <end position="11"/>
    </location>
</feature>
<feature type="region of interest" description="Disordered" evidence="1">
    <location>
        <begin position="1"/>
        <end position="29"/>
    </location>
</feature>
<keyword evidence="3" id="KW-1185">Reference proteome</keyword>
<evidence type="ECO:0000313" key="3">
    <source>
        <dbReference type="Proteomes" id="UP001597419"/>
    </source>
</evidence>
<evidence type="ECO:0000256" key="1">
    <source>
        <dbReference type="SAM" id="MobiDB-lite"/>
    </source>
</evidence>
<gene>
    <name evidence="2" type="ORF">ACFSYJ_01020</name>
</gene>
<reference evidence="3" key="1">
    <citation type="journal article" date="2019" name="Int. J. Syst. Evol. Microbiol.">
        <title>The Global Catalogue of Microorganisms (GCM) 10K type strain sequencing project: providing services to taxonomists for standard genome sequencing and annotation.</title>
        <authorList>
            <consortium name="The Broad Institute Genomics Platform"/>
            <consortium name="The Broad Institute Genome Sequencing Center for Infectious Disease"/>
            <person name="Wu L."/>
            <person name="Ma J."/>
        </authorList>
    </citation>
    <scope>NUCLEOTIDE SEQUENCE [LARGE SCALE GENOMIC DNA]</scope>
    <source>
        <strain evidence="3">CGMCC 4.7643</strain>
    </source>
</reference>
<dbReference type="Proteomes" id="UP001597419">
    <property type="component" value="Unassembled WGS sequence"/>
</dbReference>
<accession>A0ABW5G792</accession>
<dbReference type="RefSeq" id="WP_345402286.1">
    <property type="nucleotide sequence ID" value="NZ_BAABHG010000013.1"/>
</dbReference>
<organism evidence="2 3">
    <name type="scientific">Amycolatopsis samaneae</name>
    <dbReference type="NCBI Taxonomy" id="664691"/>
    <lineage>
        <taxon>Bacteria</taxon>
        <taxon>Bacillati</taxon>
        <taxon>Actinomycetota</taxon>
        <taxon>Actinomycetes</taxon>
        <taxon>Pseudonocardiales</taxon>
        <taxon>Pseudonocardiaceae</taxon>
        <taxon>Amycolatopsis</taxon>
    </lineage>
</organism>
<dbReference type="EMBL" id="JBHUKU010000001">
    <property type="protein sequence ID" value="MFD2457154.1"/>
    <property type="molecule type" value="Genomic_DNA"/>
</dbReference>
<name>A0ABW5G792_9PSEU</name>
<comment type="caution">
    <text evidence="2">The sequence shown here is derived from an EMBL/GenBank/DDBJ whole genome shotgun (WGS) entry which is preliminary data.</text>
</comment>
<evidence type="ECO:0000313" key="2">
    <source>
        <dbReference type="EMBL" id="MFD2457154.1"/>
    </source>
</evidence>